<evidence type="ECO:0000313" key="2">
    <source>
        <dbReference type="Proteomes" id="UP000430670"/>
    </source>
</evidence>
<reference evidence="1 2" key="1">
    <citation type="submission" date="2019-11" db="EMBL/GenBank/DDBJ databases">
        <title>Whole-genome sequence of a the green, strictly anaerobic photosynthetic bacterium Heliobacillus mobilis DSM 6151.</title>
        <authorList>
            <person name="Kyndt J.A."/>
            <person name="Meyer T.E."/>
        </authorList>
    </citation>
    <scope>NUCLEOTIDE SEQUENCE [LARGE SCALE GENOMIC DNA]</scope>
    <source>
        <strain evidence="1 2">DSM 6151</strain>
    </source>
</reference>
<accession>A0A6I3SIB3</accession>
<proteinExistence type="predicted"/>
<dbReference type="EMBL" id="WNKU01000004">
    <property type="protein sequence ID" value="MTV48525.1"/>
    <property type="molecule type" value="Genomic_DNA"/>
</dbReference>
<dbReference type="Proteomes" id="UP000430670">
    <property type="component" value="Unassembled WGS sequence"/>
</dbReference>
<dbReference type="RefSeq" id="WP_155475619.1">
    <property type="nucleotide sequence ID" value="NZ_WNKU01000004.1"/>
</dbReference>
<keyword evidence="2" id="KW-1185">Reference proteome</keyword>
<evidence type="ECO:0000313" key="1">
    <source>
        <dbReference type="EMBL" id="MTV48525.1"/>
    </source>
</evidence>
<name>A0A6I3SIB3_HELMO</name>
<organism evidence="1 2">
    <name type="scientific">Heliobacterium mobile</name>
    <name type="common">Heliobacillus mobilis</name>
    <dbReference type="NCBI Taxonomy" id="28064"/>
    <lineage>
        <taxon>Bacteria</taxon>
        <taxon>Bacillati</taxon>
        <taxon>Bacillota</taxon>
        <taxon>Clostridia</taxon>
        <taxon>Eubacteriales</taxon>
        <taxon>Heliobacteriaceae</taxon>
        <taxon>Heliobacterium</taxon>
    </lineage>
</organism>
<sequence length="103" mass="11914">MEREIKAFIEAGGIIPKNESRPDVDEQEASEKAEEAEKWMKIIREVITSGYSSRIGLLYHWYSGGVGTEEFTLKPRIDVLISEATPERLMGMEQDRLYQFCRE</sequence>
<protein>
    <submittedName>
        <fullName evidence="1">Uncharacterized protein</fullName>
    </submittedName>
</protein>
<gene>
    <name evidence="1" type="ORF">GJ688_05955</name>
</gene>
<dbReference type="AlphaFoldDB" id="A0A6I3SIB3"/>
<comment type="caution">
    <text evidence="1">The sequence shown here is derived from an EMBL/GenBank/DDBJ whole genome shotgun (WGS) entry which is preliminary data.</text>
</comment>